<dbReference type="Proteomes" id="UP000198420">
    <property type="component" value="Unassembled WGS sequence"/>
</dbReference>
<evidence type="ECO:0000313" key="2">
    <source>
        <dbReference type="EMBL" id="SNR75913.1"/>
    </source>
</evidence>
<dbReference type="OrthoDB" id="3463765at2"/>
<dbReference type="AlphaFoldDB" id="A0A238YZ53"/>
<gene>
    <name evidence="2" type="ORF">SAMN06265355_106320</name>
</gene>
<reference evidence="3" key="1">
    <citation type="submission" date="2017-06" db="EMBL/GenBank/DDBJ databases">
        <authorList>
            <person name="Varghese N."/>
            <person name="Submissions S."/>
        </authorList>
    </citation>
    <scope>NUCLEOTIDE SEQUENCE [LARGE SCALE GENOMIC DNA]</scope>
    <source>
        <strain evidence="3">DSM 44485</strain>
    </source>
</reference>
<proteinExistence type="predicted"/>
<sequence>MSAPRAVPQPEEACGPADLLGLMRRLQQWSGLPLSELEERMRADGVVAPSGIDALLSGTMLPSRGLVTSFVTTCGLVPEERERWLRAYDRLCGPAVVEGDRRVAGRPALNLGPATSPAPTPAPAPPPTPAPAPENGASGRHAVPPPGPRHRRKSPHGHSGRRPVSLLVAAPAIITIGVVVSTLAGVFGGGGEPHRPQASPETSGKGAPPPPGWYTVMPVSDGERSGDCLSILPDDRLNPQVAQDKCVAEDTLQRIRLASVPDSAGTFQLKAWTAEGKLWCATLDTRAERSPLHMRECGDDPLQRFGLTPAGGPVKGGQLFRIVPQATRDDGMCVGVDIRETGGLEAIHAACGRSGVRGYLFTPAAEP</sequence>
<feature type="region of interest" description="Disordered" evidence="1">
    <location>
        <begin position="106"/>
        <end position="162"/>
    </location>
</feature>
<evidence type="ECO:0000313" key="3">
    <source>
        <dbReference type="Proteomes" id="UP000198420"/>
    </source>
</evidence>
<evidence type="ECO:0000256" key="1">
    <source>
        <dbReference type="SAM" id="MobiDB-lite"/>
    </source>
</evidence>
<dbReference type="RefSeq" id="WP_089312887.1">
    <property type="nucleotide sequence ID" value="NZ_FZNP01000006.1"/>
</dbReference>
<feature type="compositionally biased region" description="Basic residues" evidence="1">
    <location>
        <begin position="148"/>
        <end position="161"/>
    </location>
</feature>
<protein>
    <submittedName>
        <fullName evidence="2">Uncharacterized protein</fullName>
    </submittedName>
</protein>
<name>A0A238YZ53_9ACTN</name>
<feature type="region of interest" description="Disordered" evidence="1">
    <location>
        <begin position="190"/>
        <end position="219"/>
    </location>
</feature>
<accession>A0A238YZ53</accession>
<dbReference type="EMBL" id="FZNP01000006">
    <property type="protein sequence ID" value="SNR75913.1"/>
    <property type="molecule type" value="Genomic_DNA"/>
</dbReference>
<dbReference type="CDD" id="cd00161">
    <property type="entry name" value="beta-trefoil_Ricin-like"/>
    <property type="match status" value="1"/>
</dbReference>
<keyword evidence="3" id="KW-1185">Reference proteome</keyword>
<feature type="compositionally biased region" description="Pro residues" evidence="1">
    <location>
        <begin position="116"/>
        <end position="132"/>
    </location>
</feature>
<organism evidence="2 3">
    <name type="scientific">Actinomadura mexicana</name>
    <dbReference type="NCBI Taxonomy" id="134959"/>
    <lineage>
        <taxon>Bacteria</taxon>
        <taxon>Bacillati</taxon>
        <taxon>Actinomycetota</taxon>
        <taxon>Actinomycetes</taxon>
        <taxon>Streptosporangiales</taxon>
        <taxon>Thermomonosporaceae</taxon>
        <taxon>Actinomadura</taxon>
    </lineage>
</organism>